<feature type="signal peptide" evidence="10">
    <location>
        <begin position="1"/>
        <end position="22"/>
    </location>
</feature>
<comment type="subcellular location">
    <subcellularLocation>
        <location evidence="1">Endoplasmic reticulum membrane</location>
        <topology evidence="1">Multi-pass membrane protein</topology>
    </subcellularLocation>
</comment>
<organism evidence="11 12">
    <name type="scientific">Strigamia maritima</name>
    <name type="common">European centipede</name>
    <name type="synonym">Geophilus maritimus</name>
    <dbReference type="NCBI Taxonomy" id="126957"/>
    <lineage>
        <taxon>Eukaryota</taxon>
        <taxon>Metazoa</taxon>
        <taxon>Ecdysozoa</taxon>
        <taxon>Arthropoda</taxon>
        <taxon>Myriapoda</taxon>
        <taxon>Chilopoda</taxon>
        <taxon>Pleurostigmophora</taxon>
        <taxon>Geophilomorpha</taxon>
        <taxon>Linotaeniidae</taxon>
        <taxon>Strigamia</taxon>
    </lineage>
</organism>
<feature type="transmembrane region" description="Helical" evidence="9">
    <location>
        <begin position="110"/>
        <end position="133"/>
    </location>
</feature>
<evidence type="ECO:0008006" key="13">
    <source>
        <dbReference type="Google" id="ProtNLM"/>
    </source>
</evidence>
<dbReference type="Pfam" id="PF06728">
    <property type="entry name" value="PIG-U"/>
    <property type="match status" value="2"/>
</dbReference>
<feature type="chain" id="PRO_5004579242" description="Phosphatidylinositol glycan anchor biosynthesis class U protein" evidence="10">
    <location>
        <begin position="23"/>
        <end position="396"/>
    </location>
</feature>
<keyword evidence="5 9" id="KW-0812">Transmembrane</keyword>
<dbReference type="HOGENOM" id="CLU_030193_0_0_1"/>
<comment type="similarity">
    <text evidence="3">Belongs to the PIGU family.</text>
</comment>
<reference evidence="12" key="1">
    <citation type="submission" date="2011-05" db="EMBL/GenBank/DDBJ databases">
        <authorList>
            <person name="Richards S.R."/>
            <person name="Qu J."/>
            <person name="Jiang H."/>
            <person name="Jhangiani S.N."/>
            <person name="Agravi P."/>
            <person name="Goodspeed R."/>
            <person name="Gross S."/>
            <person name="Mandapat C."/>
            <person name="Jackson L."/>
            <person name="Mathew T."/>
            <person name="Pu L."/>
            <person name="Thornton R."/>
            <person name="Saada N."/>
            <person name="Wilczek-Boney K.B."/>
            <person name="Lee S."/>
            <person name="Kovar C."/>
            <person name="Wu Y."/>
            <person name="Scherer S.E."/>
            <person name="Worley K.C."/>
            <person name="Muzny D.M."/>
            <person name="Gibbs R."/>
        </authorList>
    </citation>
    <scope>NUCLEOTIDE SEQUENCE</scope>
    <source>
        <strain evidence="12">Brora</strain>
    </source>
</reference>
<sequence>MAGKLWFLHALGVVIRCCLVHSSLPAILKSCVEVSTPMNSWKRVVEGVFLHERGIDPYTGDIYHEMCDFATALCLAQVANEFAKEMMTKQKLESHSYAKDTSPMYLFNPYVILNCLAMTTTVFSNFALAACLLCSMRGQRLGATWFLALATYQSFYPVTLIVPVSMYIAEVEGIRLTNYKSRAAIKSILYTSFLFVLWCIGLLILSFELMENWNFLPSIYGFLLLAPDLAPSIGLFWYFFTEMFDHFRLFFTCTFQINAFIYLLPLAIKLKKMPMLLYFMLCCLSAVFKSYPSIGDVGFYMSLLPLFAYLSKHMRQAFLISGIFLACSVLLPITRYLWLYAGSANSNFYFSINLAFATGQIFLATDLLFAYLKRDFHLTNGVQITIDGEPAKIVLQ</sequence>
<proteinExistence type="inferred from homology"/>
<name>T1J4W4_STRMM</name>
<evidence type="ECO:0000256" key="7">
    <source>
        <dbReference type="ARBA" id="ARBA00022989"/>
    </source>
</evidence>
<evidence type="ECO:0000256" key="5">
    <source>
        <dbReference type="ARBA" id="ARBA00022692"/>
    </source>
</evidence>
<feature type="transmembrane region" description="Helical" evidence="9">
    <location>
        <begin position="350"/>
        <end position="372"/>
    </location>
</feature>
<evidence type="ECO:0000313" key="12">
    <source>
        <dbReference type="Proteomes" id="UP000014500"/>
    </source>
</evidence>
<evidence type="ECO:0000256" key="8">
    <source>
        <dbReference type="ARBA" id="ARBA00023136"/>
    </source>
</evidence>
<comment type="pathway">
    <text evidence="2">Glycolipid biosynthesis; glycosylphosphatidylinositol-anchor biosynthesis.</text>
</comment>
<evidence type="ECO:0000313" key="11">
    <source>
        <dbReference type="EnsemblMetazoa" id="SMAR008661-PA"/>
    </source>
</evidence>
<keyword evidence="4" id="KW-0337">GPI-anchor biosynthesis</keyword>
<evidence type="ECO:0000256" key="2">
    <source>
        <dbReference type="ARBA" id="ARBA00004687"/>
    </source>
</evidence>
<dbReference type="PANTHER" id="PTHR13121">
    <property type="entry name" value="GPI TRANSAMIDASE COMPONENT PIG-U"/>
    <property type="match status" value="1"/>
</dbReference>
<evidence type="ECO:0000256" key="3">
    <source>
        <dbReference type="ARBA" id="ARBA00010026"/>
    </source>
</evidence>
<dbReference type="eggNOG" id="KOG2552">
    <property type="taxonomic scope" value="Eukaryota"/>
</dbReference>
<dbReference type="GO" id="GO:0016255">
    <property type="term" value="P:attachment of GPI anchor to protein"/>
    <property type="evidence" value="ECO:0007669"/>
    <property type="project" value="InterPro"/>
</dbReference>
<evidence type="ECO:0000256" key="6">
    <source>
        <dbReference type="ARBA" id="ARBA00022824"/>
    </source>
</evidence>
<keyword evidence="12" id="KW-1185">Reference proteome</keyword>
<evidence type="ECO:0000256" key="10">
    <source>
        <dbReference type="SAM" id="SignalP"/>
    </source>
</evidence>
<dbReference type="GO" id="GO:0006506">
    <property type="term" value="P:GPI anchor biosynthetic process"/>
    <property type="evidence" value="ECO:0007669"/>
    <property type="project" value="UniProtKB-UniPathway"/>
</dbReference>
<feature type="transmembrane region" description="Helical" evidence="9">
    <location>
        <begin position="246"/>
        <end position="264"/>
    </location>
</feature>
<reference evidence="11" key="2">
    <citation type="submission" date="2015-02" db="UniProtKB">
        <authorList>
            <consortium name="EnsemblMetazoa"/>
        </authorList>
    </citation>
    <scope>IDENTIFICATION</scope>
</reference>
<dbReference type="STRING" id="126957.T1J4W4"/>
<dbReference type="OMA" id="ALWHLWI"/>
<keyword evidence="10" id="KW-0732">Signal</keyword>
<evidence type="ECO:0000256" key="1">
    <source>
        <dbReference type="ARBA" id="ARBA00004477"/>
    </source>
</evidence>
<feature type="transmembrane region" description="Helical" evidence="9">
    <location>
        <begin position="145"/>
        <end position="168"/>
    </location>
</feature>
<accession>T1J4W4</accession>
<feature type="transmembrane region" description="Helical" evidence="9">
    <location>
        <begin position="219"/>
        <end position="240"/>
    </location>
</feature>
<dbReference type="UniPathway" id="UPA00196"/>
<protein>
    <recommendedName>
        <fullName evidence="13">Phosphatidylinositol glycan anchor biosynthesis class U protein</fullName>
    </recommendedName>
</protein>
<keyword evidence="6" id="KW-0256">Endoplasmic reticulum</keyword>
<dbReference type="PANTHER" id="PTHR13121:SF0">
    <property type="entry name" value="PHOSPHATIDYLINOSITOL GLYCAN ANCHOR BIOSYNTHESIS CLASS U PROTEIN"/>
    <property type="match status" value="1"/>
</dbReference>
<dbReference type="InterPro" id="IPR009600">
    <property type="entry name" value="PIG-U"/>
</dbReference>
<dbReference type="GO" id="GO:0042765">
    <property type="term" value="C:GPI-anchor transamidase complex"/>
    <property type="evidence" value="ECO:0007669"/>
    <property type="project" value="InterPro"/>
</dbReference>
<keyword evidence="7 9" id="KW-1133">Transmembrane helix</keyword>
<dbReference type="EMBL" id="JH431850">
    <property type="status" value="NOT_ANNOTATED_CDS"/>
    <property type="molecule type" value="Genomic_DNA"/>
</dbReference>
<evidence type="ECO:0000256" key="9">
    <source>
        <dbReference type="SAM" id="Phobius"/>
    </source>
</evidence>
<keyword evidence="8 9" id="KW-0472">Membrane</keyword>
<dbReference type="PhylomeDB" id="T1J4W4"/>
<evidence type="ECO:0000256" key="4">
    <source>
        <dbReference type="ARBA" id="ARBA00022502"/>
    </source>
</evidence>
<dbReference type="AlphaFoldDB" id="T1J4W4"/>
<feature type="transmembrane region" description="Helical" evidence="9">
    <location>
        <begin position="188"/>
        <end position="207"/>
    </location>
</feature>
<dbReference type="Proteomes" id="UP000014500">
    <property type="component" value="Unassembled WGS sequence"/>
</dbReference>
<feature type="transmembrane region" description="Helical" evidence="9">
    <location>
        <begin position="314"/>
        <end position="338"/>
    </location>
</feature>
<dbReference type="EnsemblMetazoa" id="SMAR008661-RA">
    <property type="protein sequence ID" value="SMAR008661-PA"/>
    <property type="gene ID" value="SMAR008661"/>
</dbReference>